<dbReference type="EMBL" id="LMTZ01000001">
    <property type="protein sequence ID" value="KST70478.1"/>
    <property type="molecule type" value="Genomic_DNA"/>
</dbReference>
<comment type="subcellular location">
    <subcellularLocation>
        <location evidence="1">Membrane</location>
        <topology evidence="1">Multi-pass membrane protein</topology>
    </subcellularLocation>
</comment>
<evidence type="ECO:0000256" key="1">
    <source>
        <dbReference type="ARBA" id="ARBA00004141"/>
    </source>
</evidence>
<keyword evidence="5 6" id="KW-0472">Membrane</keyword>
<dbReference type="InterPro" id="IPR006685">
    <property type="entry name" value="MscS_channel_2nd"/>
</dbReference>
<reference evidence="8 9" key="1">
    <citation type="journal article" date="2015" name="Genome Announc.">
        <title>Draft Genome of the Euendolithic (true boring) Cyanobacterium Mastigocoleus testarum strain BC008.</title>
        <authorList>
            <person name="Guida B.S."/>
            <person name="Garcia-Pichel F."/>
        </authorList>
    </citation>
    <scope>NUCLEOTIDE SEQUENCE [LARGE SCALE GENOMIC DNA]</scope>
    <source>
        <strain evidence="8 9">BC008</strain>
    </source>
</reference>
<feature type="transmembrane region" description="Helical" evidence="6">
    <location>
        <begin position="140"/>
        <end position="162"/>
    </location>
</feature>
<feature type="transmembrane region" description="Helical" evidence="6">
    <location>
        <begin position="74"/>
        <end position="92"/>
    </location>
</feature>
<dbReference type="SUPFAM" id="SSF50182">
    <property type="entry name" value="Sm-like ribonucleoproteins"/>
    <property type="match status" value="1"/>
</dbReference>
<proteinExistence type="inferred from homology"/>
<dbReference type="Proteomes" id="UP000053372">
    <property type="component" value="Unassembled WGS sequence"/>
</dbReference>
<evidence type="ECO:0000313" key="8">
    <source>
        <dbReference type="EMBL" id="KST70478.1"/>
    </source>
</evidence>
<accession>A0A0V8A147</accession>
<dbReference type="InterPro" id="IPR010920">
    <property type="entry name" value="LSM_dom_sf"/>
</dbReference>
<dbReference type="PANTHER" id="PTHR30566:SF5">
    <property type="entry name" value="MECHANOSENSITIVE ION CHANNEL PROTEIN 1, MITOCHONDRIAL-RELATED"/>
    <property type="match status" value="1"/>
</dbReference>
<comment type="caution">
    <text evidence="8">The sequence shown here is derived from an EMBL/GenBank/DDBJ whole genome shotgun (WGS) entry which is preliminary data.</text>
</comment>
<dbReference type="Gene3D" id="2.30.30.60">
    <property type="match status" value="1"/>
</dbReference>
<feature type="domain" description="Mechanosensitive ion channel MscS" evidence="7">
    <location>
        <begin position="191"/>
        <end position="258"/>
    </location>
</feature>
<gene>
    <name evidence="8" type="ORF">BC008_44910</name>
</gene>
<evidence type="ECO:0000256" key="5">
    <source>
        <dbReference type="ARBA" id="ARBA00023136"/>
    </source>
</evidence>
<dbReference type="InterPro" id="IPR011014">
    <property type="entry name" value="MscS_channel_TM-2"/>
</dbReference>
<evidence type="ECO:0000256" key="6">
    <source>
        <dbReference type="SAM" id="Phobius"/>
    </source>
</evidence>
<name>A0A0V8A147_9CYAN</name>
<dbReference type="GO" id="GO:0055085">
    <property type="term" value="P:transmembrane transport"/>
    <property type="evidence" value="ECO:0007669"/>
    <property type="project" value="InterPro"/>
</dbReference>
<evidence type="ECO:0000256" key="2">
    <source>
        <dbReference type="ARBA" id="ARBA00008017"/>
    </source>
</evidence>
<evidence type="ECO:0000256" key="3">
    <source>
        <dbReference type="ARBA" id="ARBA00022692"/>
    </source>
</evidence>
<dbReference type="Pfam" id="PF00924">
    <property type="entry name" value="MS_channel_2nd"/>
    <property type="match status" value="1"/>
</dbReference>
<sequence>MDAQLALSFVISNLPSNSIFNIAKIICLVGIVGIVTIAVSIFLPKISESVTERLISLQFQEVYQQVLTPYQNQIILVVLLTIIDIIILLSPLEEWLKLFEFIFGLVIAIIFIWLALRIFRQFFDVYLLNAALRTQRKLDSEILILAKFLANATIVLIIIFLFAQTHRINLVGLLASLGIGGLAVAFAAQKTLEQLLGGVVLHLDRPFVIDDYVHLPDRTFGRVESIGWRSTKIRTSGKGSLVIIPNNILTQVSIENLTNAKKVISLIYLTLYKAISQEERALIRQVILDSTKDIFGLDNRITKVNFKDIVDDLDQNIVEAQVTLFLLGSGEISMELRKQLLDIARQNISYKLKEYGIIFDIKEKTINVSSPINL</sequence>
<evidence type="ECO:0000259" key="7">
    <source>
        <dbReference type="Pfam" id="PF00924"/>
    </source>
</evidence>
<keyword evidence="3 6" id="KW-0812">Transmembrane</keyword>
<comment type="similarity">
    <text evidence="2">Belongs to the MscS (TC 1.A.23) family.</text>
</comment>
<dbReference type="InterPro" id="IPR023408">
    <property type="entry name" value="MscS_beta-dom_sf"/>
</dbReference>
<feature type="transmembrane region" description="Helical" evidence="6">
    <location>
        <begin position="98"/>
        <end position="119"/>
    </location>
</feature>
<dbReference type="SUPFAM" id="SSF82861">
    <property type="entry name" value="Mechanosensitive channel protein MscS (YggB), transmembrane region"/>
    <property type="match status" value="1"/>
</dbReference>
<evidence type="ECO:0000313" key="9">
    <source>
        <dbReference type="Proteomes" id="UP000053372"/>
    </source>
</evidence>
<evidence type="ECO:0000256" key="4">
    <source>
        <dbReference type="ARBA" id="ARBA00022989"/>
    </source>
</evidence>
<feature type="transmembrane region" description="Helical" evidence="6">
    <location>
        <begin position="22"/>
        <end position="43"/>
    </location>
</feature>
<organism evidence="8 9">
    <name type="scientific">Mastigocoleus testarum BC008</name>
    <dbReference type="NCBI Taxonomy" id="371196"/>
    <lineage>
        <taxon>Bacteria</taxon>
        <taxon>Bacillati</taxon>
        <taxon>Cyanobacteriota</taxon>
        <taxon>Cyanophyceae</taxon>
        <taxon>Nostocales</taxon>
        <taxon>Hapalosiphonaceae</taxon>
        <taxon>Mastigocoleus</taxon>
    </lineage>
</organism>
<dbReference type="Gene3D" id="1.10.287.1260">
    <property type="match status" value="1"/>
</dbReference>
<keyword evidence="9" id="KW-1185">Reference proteome</keyword>
<feature type="transmembrane region" description="Helical" evidence="6">
    <location>
        <begin position="168"/>
        <end position="188"/>
    </location>
</feature>
<dbReference type="PANTHER" id="PTHR30566">
    <property type="entry name" value="YNAI-RELATED MECHANOSENSITIVE ION CHANNEL"/>
    <property type="match status" value="1"/>
</dbReference>
<protein>
    <recommendedName>
        <fullName evidence="7">Mechanosensitive ion channel MscS domain-containing protein</fullName>
    </recommendedName>
</protein>
<dbReference type="GO" id="GO:0016020">
    <property type="term" value="C:membrane"/>
    <property type="evidence" value="ECO:0007669"/>
    <property type="project" value="UniProtKB-SubCell"/>
</dbReference>
<keyword evidence="4 6" id="KW-1133">Transmembrane helix</keyword>
<dbReference type="AlphaFoldDB" id="A0A0V8A147"/>
<dbReference type="OrthoDB" id="450694at2"/>